<dbReference type="RefSeq" id="WP_275474541.1">
    <property type="nucleotide sequence ID" value="NZ_CP162940.1"/>
</dbReference>
<protein>
    <recommendedName>
        <fullName evidence="2">RNA polymerase sigma factor SigS</fullName>
    </recommendedName>
</protein>
<evidence type="ECO:0000313" key="8">
    <source>
        <dbReference type="Proteomes" id="UP001579974"/>
    </source>
</evidence>
<proteinExistence type="inferred from homology"/>
<reference evidence="7 8" key="1">
    <citation type="journal article" date="2024" name="Int. J. Mol. Sci.">
        <title>Exploration of Alicyclobacillus spp. Genome in Search of Antibiotic Resistance.</title>
        <authorList>
            <person name="Bucka-Kolendo J."/>
            <person name="Kiousi D.E."/>
            <person name="Dekowska A."/>
            <person name="Mikolajczuk-Szczyrba A."/>
            <person name="Karadedos D.M."/>
            <person name="Michael P."/>
            <person name="Galanis A."/>
            <person name="Sokolowska B."/>
        </authorList>
    </citation>
    <scope>NUCLEOTIDE SEQUENCE [LARGE SCALE GENOMIC DNA]</scope>
    <source>
        <strain evidence="7 8">KKP 3000</strain>
    </source>
</reference>
<dbReference type="Gene3D" id="1.10.1740.10">
    <property type="match status" value="1"/>
</dbReference>
<comment type="function">
    <text evidence="5">Sigma factors are initiation factors that promote the attachment of RNA polymerase to specific initiation sites and are then released. Sigma-S contributes to the protection against external stress, thus playing a role in cellular fitness and survival.</text>
</comment>
<dbReference type="InterPro" id="IPR007627">
    <property type="entry name" value="RNA_pol_sigma70_r2"/>
</dbReference>
<dbReference type="NCBIfam" id="TIGR02937">
    <property type="entry name" value="sigma70-ECF"/>
    <property type="match status" value="1"/>
</dbReference>
<keyword evidence="4" id="KW-0804">Transcription</keyword>
<evidence type="ECO:0000313" key="7">
    <source>
        <dbReference type="EMBL" id="MFB5191044.1"/>
    </source>
</evidence>
<comment type="similarity">
    <text evidence="1">Belongs to the sigma-70 factor family.</text>
</comment>
<evidence type="ECO:0000256" key="2">
    <source>
        <dbReference type="ARBA" id="ARBA00021245"/>
    </source>
</evidence>
<dbReference type="EMBL" id="JBDXSU010000008">
    <property type="protein sequence ID" value="MFB5191044.1"/>
    <property type="molecule type" value="Genomic_DNA"/>
</dbReference>
<evidence type="ECO:0000256" key="4">
    <source>
        <dbReference type="ARBA" id="ARBA00023163"/>
    </source>
</evidence>
<dbReference type="Gene3D" id="1.10.10.10">
    <property type="entry name" value="Winged helix-like DNA-binding domain superfamily/Winged helix DNA-binding domain"/>
    <property type="match status" value="1"/>
</dbReference>
<dbReference type="Pfam" id="PF04542">
    <property type="entry name" value="Sigma70_r2"/>
    <property type="match status" value="1"/>
</dbReference>
<dbReference type="Proteomes" id="UP001579974">
    <property type="component" value="Unassembled WGS sequence"/>
</dbReference>
<comment type="caution">
    <text evidence="7">The sequence shown here is derived from an EMBL/GenBank/DDBJ whole genome shotgun (WGS) entry which is preliminary data.</text>
</comment>
<evidence type="ECO:0000256" key="5">
    <source>
        <dbReference type="ARBA" id="ARBA00024701"/>
    </source>
</evidence>
<dbReference type="InterPro" id="IPR016032">
    <property type="entry name" value="Sig_transdc_resp-reg_C-effctor"/>
</dbReference>
<sequence>MEIEIDTLEAMVVQAQLCEGGARLRLMLQFQGLLCAVAHKYQSTCGFDEVYQEACVAFLAAIQSYQPDRGPFVAYAASKVHGDVRTGMRRLWRVEDRRKDVQAFEGEDDAQAFERVVAGSSAGTVEGQPEAVWTTSAALCEMIASAGLSGRESDWVHLFLAGWPPQAMARAYDVSAETVKTWRKRALSKLRKAAGVMGVDFQDFL</sequence>
<feature type="domain" description="RNA polymerase sigma-70 region 2" evidence="6">
    <location>
        <begin position="28"/>
        <end position="93"/>
    </location>
</feature>
<gene>
    <name evidence="7" type="ORF">KKP3000_004540</name>
</gene>
<dbReference type="InterPro" id="IPR036388">
    <property type="entry name" value="WH-like_DNA-bd_sf"/>
</dbReference>
<dbReference type="InterPro" id="IPR013325">
    <property type="entry name" value="RNA_pol_sigma_r2"/>
</dbReference>
<evidence type="ECO:0000256" key="1">
    <source>
        <dbReference type="ARBA" id="ARBA00007788"/>
    </source>
</evidence>
<accession>A0ABV5AFJ7</accession>
<name>A0ABV5AFJ7_9BACL</name>
<dbReference type="SUPFAM" id="SSF46894">
    <property type="entry name" value="C-terminal effector domain of the bipartite response regulators"/>
    <property type="match status" value="1"/>
</dbReference>
<evidence type="ECO:0000259" key="6">
    <source>
        <dbReference type="Pfam" id="PF04542"/>
    </source>
</evidence>
<dbReference type="SUPFAM" id="SSF88946">
    <property type="entry name" value="Sigma2 domain of RNA polymerase sigma factors"/>
    <property type="match status" value="1"/>
</dbReference>
<evidence type="ECO:0000256" key="3">
    <source>
        <dbReference type="ARBA" id="ARBA00023015"/>
    </source>
</evidence>
<dbReference type="InterPro" id="IPR014284">
    <property type="entry name" value="RNA_pol_sigma-70_dom"/>
</dbReference>
<keyword evidence="3" id="KW-0805">Transcription regulation</keyword>
<organism evidence="7 8">
    <name type="scientific">Alicyclobacillus fastidiosus</name>
    <dbReference type="NCBI Taxonomy" id="392011"/>
    <lineage>
        <taxon>Bacteria</taxon>
        <taxon>Bacillati</taxon>
        <taxon>Bacillota</taxon>
        <taxon>Bacilli</taxon>
        <taxon>Bacillales</taxon>
        <taxon>Alicyclobacillaceae</taxon>
        <taxon>Alicyclobacillus</taxon>
    </lineage>
</organism>
<keyword evidence="8" id="KW-1185">Reference proteome</keyword>